<evidence type="ECO:0000256" key="1">
    <source>
        <dbReference type="ARBA" id="ARBA00004713"/>
    </source>
</evidence>
<dbReference type="Gene3D" id="3.40.50.2000">
    <property type="entry name" value="Glycogen Phosphorylase B"/>
    <property type="match status" value="1"/>
</dbReference>
<dbReference type="InterPro" id="IPR007507">
    <property type="entry name" value="Glycos_transf_N"/>
</dbReference>
<feature type="domain" description="3-deoxy-D-manno-octulosonic-acid transferase N-terminal" evidence="10">
    <location>
        <begin position="68"/>
        <end position="227"/>
    </location>
</feature>
<dbReference type="EC" id="2.4.99.12" evidence="2 9"/>
<comment type="similarity">
    <text evidence="9">Belongs to the glycosyltransferase group 1 family.</text>
</comment>
<comment type="function">
    <text evidence="9">Involved in lipopolysaccharide (LPS) biosynthesis. Catalyzes the transfer of 3-deoxy-D-manno-octulosonate (Kdo) residue(s) from CMP-Kdo to lipid IV(A), the tetraacyldisaccharide-1,4'-bisphosphate precursor of lipid A.</text>
</comment>
<evidence type="ECO:0000256" key="5">
    <source>
        <dbReference type="ARBA" id="ARBA00031445"/>
    </source>
</evidence>
<feature type="transmembrane region" description="Helical" evidence="9">
    <location>
        <begin position="22"/>
        <end position="45"/>
    </location>
</feature>
<keyword evidence="11" id="KW-0328">Glycosyltransferase</keyword>
<evidence type="ECO:0000256" key="2">
    <source>
        <dbReference type="ARBA" id="ARBA00012621"/>
    </source>
</evidence>
<sequence length="445" mass="48257">MAVPDPITSSPPIGLRRRALQVFYDGSIGLIWVLALPLFLICGLFKPRMARKALSLSTWGLVKLPPSAPERQRVLVHGVSVGEIKASQSLVAALGERYEVVISAFSDTGLQVARQLYPELVIVRYPFDFFPLVQRFWRLVRPDFVLLMELEAWPCFLRAANRRGAPVAVVSGRITPESFRRYRMFGQVPEFERISLFAAQDQAYGARFGALAGSSDRVMVTGNVKADGLRTTDDDDPALEALRAAAGSPEFVILAGSTHEPEEVYFVRAALAVAPPHAKLIVVPRHPERSEGVAQAIGELLPAGGTVERLSLLRSTGARGSADAVLVVDTIGELERLYGLADIVFIGGSLIPHGGQNMMEPAAQGCPVVYGPHIQNFLNETAMLERAGAARRVADPEELEVVLADLLARPDLRLKMGEAGRKAVIAERGATKATLEALRDRCGLA</sequence>
<dbReference type="Pfam" id="PF04413">
    <property type="entry name" value="Glycos_transf_N"/>
    <property type="match status" value="1"/>
</dbReference>
<keyword evidence="12" id="KW-1185">Reference proteome</keyword>
<dbReference type="GO" id="GO:0009245">
    <property type="term" value="P:lipid A biosynthetic process"/>
    <property type="evidence" value="ECO:0007669"/>
    <property type="project" value="TreeGrafter"/>
</dbReference>
<comment type="subcellular location">
    <subcellularLocation>
        <location evidence="9">Cell membrane</location>
    </subcellularLocation>
</comment>
<keyword evidence="9" id="KW-0812">Transmembrane</keyword>
<gene>
    <name evidence="11" type="primary">waaA</name>
    <name evidence="11" type="ORF">Poly30_25980</name>
</gene>
<keyword evidence="9" id="KW-0448">Lipopolysaccharide biosynthesis</keyword>
<dbReference type="Gene3D" id="3.40.50.11720">
    <property type="entry name" value="3-Deoxy-D-manno-octulosonic-acid transferase, N-terminal domain"/>
    <property type="match status" value="1"/>
</dbReference>
<dbReference type="SUPFAM" id="SSF53756">
    <property type="entry name" value="UDP-Glycosyltransferase/glycogen phosphorylase"/>
    <property type="match status" value="1"/>
</dbReference>
<evidence type="ECO:0000256" key="9">
    <source>
        <dbReference type="RuleBase" id="RU365103"/>
    </source>
</evidence>
<evidence type="ECO:0000313" key="11">
    <source>
        <dbReference type="EMBL" id="QDV07079.1"/>
    </source>
</evidence>
<organism evidence="11 12">
    <name type="scientific">Saltatorellus ferox</name>
    <dbReference type="NCBI Taxonomy" id="2528018"/>
    <lineage>
        <taxon>Bacteria</taxon>
        <taxon>Pseudomonadati</taxon>
        <taxon>Planctomycetota</taxon>
        <taxon>Planctomycetia</taxon>
        <taxon>Planctomycetia incertae sedis</taxon>
        <taxon>Saltatorellus</taxon>
    </lineage>
</organism>
<dbReference type="UniPathway" id="UPA00958"/>
<dbReference type="PANTHER" id="PTHR42755">
    <property type="entry name" value="3-DEOXY-MANNO-OCTULOSONATE CYTIDYLYLTRANSFERASE"/>
    <property type="match status" value="1"/>
</dbReference>
<proteinExistence type="inferred from homology"/>
<dbReference type="AlphaFoldDB" id="A0A518ESL4"/>
<feature type="site" description="Transition state stabilizer" evidence="8">
    <location>
        <position position="225"/>
    </location>
</feature>
<feature type="active site" description="Proton acceptor" evidence="7">
    <location>
        <position position="83"/>
    </location>
</feature>
<dbReference type="GO" id="GO:0005886">
    <property type="term" value="C:plasma membrane"/>
    <property type="evidence" value="ECO:0007669"/>
    <property type="project" value="UniProtKB-SubCell"/>
</dbReference>
<feature type="site" description="Transition state stabilizer" evidence="8">
    <location>
        <position position="149"/>
    </location>
</feature>
<evidence type="ECO:0000256" key="3">
    <source>
        <dbReference type="ARBA" id="ARBA00019077"/>
    </source>
</evidence>
<evidence type="ECO:0000256" key="7">
    <source>
        <dbReference type="PIRSR" id="PIRSR639901-1"/>
    </source>
</evidence>
<evidence type="ECO:0000256" key="4">
    <source>
        <dbReference type="ARBA" id="ARBA00022679"/>
    </source>
</evidence>
<dbReference type="InterPro" id="IPR038107">
    <property type="entry name" value="Glycos_transf_N_sf"/>
</dbReference>
<evidence type="ECO:0000256" key="8">
    <source>
        <dbReference type="PIRSR" id="PIRSR639901-2"/>
    </source>
</evidence>
<dbReference type="GO" id="GO:0009244">
    <property type="term" value="P:lipopolysaccharide core region biosynthetic process"/>
    <property type="evidence" value="ECO:0007669"/>
    <property type="project" value="UniProtKB-UniRule"/>
</dbReference>
<comment type="catalytic activity">
    <reaction evidence="6 9">
        <text>lipid IVA (E. coli) + CMP-3-deoxy-beta-D-manno-octulosonate = alpha-Kdo-(2-&gt;6)-lipid IVA (E. coli) + CMP + H(+)</text>
        <dbReference type="Rhea" id="RHEA:28066"/>
        <dbReference type="ChEBI" id="CHEBI:15378"/>
        <dbReference type="ChEBI" id="CHEBI:58603"/>
        <dbReference type="ChEBI" id="CHEBI:60364"/>
        <dbReference type="ChEBI" id="CHEBI:60377"/>
        <dbReference type="ChEBI" id="CHEBI:85987"/>
        <dbReference type="EC" id="2.4.99.12"/>
    </reaction>
</comment>
<dbReference type="GO" id="GO:0043842">
    <property type="term" value="F:Kdo transferase activity"/>
    <property type="evidence" value="ECO:0007669"/>
    <property type="project" value="UniProtKB-EC"/>
</dbReference>
<dbReference type="PANTHER" id="PTHR42755:SF1">
    <property type="entry name" value="3-DEOXY-D-MANNO-OCTULOSONIC ACID TRANSFERASE, MITOCHONDRIAL-RELATED"/>
    <property type="match status" value="1"/>
</dbReference>
<keyword evidence="9" id="KW-1133">Transmembrane helix</keyword>
<comment type="pathway">
    <text evidence="1 9">Bacterial outer membrane biogenesis; LPS core biosynthesis.</text>
</comment>
<evidence type="ECO:0000313" key="12">
    <source>
        <dbReference type="Proteomes" id="UP000320390"/>
    </source>
</evidence>
<keyword evidence="9" id="KW-0472">Membrane</keyword>
<name>A0A518ESL4_9BACT</name>
<dbReference type="EMBL" id="CP036434">
    <property type="protein sequence ID" value="QDV07079.1"/>
    <property type="molecule type" value="Genomic_DNA"/>
</dbReference>
<evidence type="ECO:0000259" key="10">
    <source>
        <dbReference type="Pfam" id="PF04413"/>
    </source>
</evidence>
<dbReference type="Proteomes" id="UP000320390">
    <property type="component" value="Chromosome"/>
</dbReference>
<reference evidence="11 12" key="1">
    <citation type="submission" date="2019-02" db="EMBL/GenBank/DDBJ databases">
        <title>Deep-cultivation of Planctomycetes and their phenomic and genomic characterization uncovers novel biology.</title>
        <authorList>
            <person name="Wiegand S."/>
            <person name="Jogler M."/>
            <person name="Boedeker C."/>
            <person name="Pinto D."/>
            <person name="Vollmers J."/>
            <person name="Rivas-Marin E."/>
            <person name="Kohn T."/>
            <person name="Peeters S.H."/>
            <person name="Heuer A."/>
            <person name="Rast P."/>
            <person name="Oberbeckmann S."/>
            <person name="Bunk B."/>
            <person name="Jeske O."/>
            <person name="Meyerdierks A."/>
            <person name="Storesund J.E."/>
            <person name="Kallscheuer N."/>
            <person name="Luecker S."/>
            <person name="Lage O.M."/>
            <person name="Pohl T."/>
            <person name="Merkel B.J."/>
            <person name="Hornburger P."/>
            <person name="Mueller R.-W."/>
            <person name="Bruemmer F."/>
            <person name="Labrenz M."/>
            <person name="Spormann A.M."/>
            <person name="Op den Camp H."/>
            <person name="Overmann J."/>
            <person name="Amann R."/>
            <person name="Jetten M.S.M."/>
            <person name="Mascher T."/>
            <person name="Medema M.H."/>
            <person name="Devos D.P."/>
            <person name="Kaster A.-K."/>
            <person name="Ovreas L."/>
            <person name="Rohde M."/>
            <person name="Galperin M.Y."/>
            <person name="Jogler C."/>
        </authorList>
    </citation>
    <scope>NUCLEOTIDE SEQUENCE [LARGE SCALE GENOMIC DNA]</scope>
    <source>
        <strain evidence="11 12">Poly30</strain>
    </source>
</reference>
<protein>
    <recommendedName>
        <fullName evidence="3 9">3-deoxy-D-manno-octulosonic acid transferase</fullName>
        <shortName evidence="9">Kdo transferase</shortName>
        <ecNumber evidence="2 9">2.4.99.12</ecNumber>
    </recommendedName>
    <alternativeName>
        <fullName evidence="5 9">Lipid IV(A) 3-deoxy-D-manno-octulosonic acid transferase</fullName>
    </alternativeName>
</protein>
<keyword evidence="4 9" id="KW-0808">Transferase</keyword>
<evidence type="ECO:0000256" key="6">
    <source>
        <dbReference type="ARBA" id="ARBA00049183"/>
    </source>
</evidence>
<accession>A0A518ESL4</accession>
<keyword evidence="9" id="KW-1003">Cell membrane</keyword>
<dbReference type="InterPro" id="IPR039901">
    <property type="entry name" value="Kdotransferase"/>
</dbReference>